<keyword evidence="2" id="KW-1185">Reference proteome</keyword>
<name>A0ACB8S8C2_9AGAM</name>
<protein>
    <submittedName>
        <fullName evidence="1">Uncharacterized protein</fullName>
    </submittedName>
</protein>
<sequence length="415" mass="45149">MSSPPMYRHASLASNHSLQLDAPPPPAERKPGPPQVKPLSPIFEKTNHHIDGTFSDMREVEPQTPASFGDHASTYSAFLRRPLRRSISQASTSSLRTVGTASMAAPTLPPINVSPLDIRGALCPPAHRSGPQLFSTVYEDANSERTGSFVTARSVYGDEREAGTGTGTTQGGGEGSRTLVSSTELPPTLPDTPGGMAPTEPDSDITFTQATPRPRVHDPTSTGTSDSFIWRRWRKGLSFGSTRPRFSLIIPSYMFKRRSLPALLFWAGFVAPWCWLIGGWLVAEGRQDEKAGGPLLPIFKVHLDPAVKERPGLNEKGKKKAAGNGATTIASSPSRRARWWTQWRPSNNTVFVQDPDPVQDPETPYRLRRRDTEKDPPSQTLVQSWVVRCRVAAVSSGALLVVAFVVAIIVAGNSK</sequence>
<evidence type="ECO:0000313" key="1">
    <source>
        <dbReference type="EMBL" id="KAI0052371.1"/>
    </source>
</evidence>
<gene>
    <name evidence="1" type="ORF">FA95DRAFT_1602022</name>
</gene>
<dbReference type="Proteomes" id="UP000814033">
    <property type="component" value="Unassembled WGS sequence"/>
</dbReference>
<reference evidence="1" key="1">
    <citation type="submission" date="2021-02" db="EMBL/GenBank/DDBJ databases">
        <authorList>
            <consortium name="DOE Joint Genome Institute"/>
            <person name="Ahrendt S."/>
            <person name="Looney B.P."/>
            <person name="Miyauchi S."/>
            <person name="Morin E."/>
            <person name="Drula E."/>
            <person name="Courty P.E."/>
            <person name="Chicoki N."/>
            <person name="Fauchery L."/>
            <person name="Kohler A."/>
            <person name="Kuo A."/>
            <person name="Labutti K."/>
            <person name="Pangilinan J."/>
            <person name="Lipzen A."/>
            <person name="Riley R."/>
            <person name="Andreopoulos W."/>
            <person name="He G."/>
            <person name="Johnson J."/>
            <person name="Barry K.W."/>
            <person name="Grigoriev I.V."/>
            <person name="Nagy L."/>
            <person name="Hibbett D."/>
            <person name="Henrissat B."/>
            <person name="Matheny P.B."/>
            <person name="Labbe J."/>
            <person name="Martin F."/>
        </authorList>
    </citation>
    <scope>NUCLEOTIDE SEQUENCE</scope>
    <source>
        <strain evidence="1">FP105234-sp</strain>
    </source>
</reference>
<dbReference type="EMBL" id="MU275846">
    <property type="protein sequence ID" value="KAI0052371.1"/>
    <property type="molecule type" value="Genomic_DNA"/>
</dbReference>
<proteinExistence type="predicted"/>
<organism evidence="1 2">
    <name type="scientific">Auriscalpium vulgare</name>
    <dbReference type="NCBI Taxonomy" id="40419"/>
    <lineage>
        <taxon>Eukaryota</taxon>
        <taxon>Fungi</taxon>
        <taxon>Dikarya</taxon>
        <taxon>Basidiomycota</taxon>
        <taxon>Agaricomycotina</taxon>
        <taxon>Agaricomycetes</taxon>
        <taxon>Russulales</taxon>
        <taxon>Auriscalpiaceae</taxon>
        <taxon>Auriscalpium</taxon>
    </lineage>
</organism>
<evidence type="ECO:0000313" key="2">
    <source>
        <dbReference type="Proteomes" id="UP000814033"/>
    </source>
</evidence>
<accession>A0ACB8S8C2</accession>
<reference evidence="1" key="2">
    <citation type="journal article" date="2022" name="New Phytol.">
        <title>Evolutionary transition to the ectomycorrhizal habit in the genomes of a hyperdiverse lineage of mushroom-forming fungi.</title>
        <authorList>
            <person name="Looney B."/>
            <person name="Miyauchi S."/>
            <person name="Morin E."/>
            <person name="Drula E."/>
            <person name="Courty P.E."/>
            <person name="Kohler A."/>
            <person name="Kuo A."/>
            <person name="LaButti K."/>
            <person name="Pangilinan J."/>
            <person name="Lipzen A."/>
            <person name="Riley R."/>
            <person name="Andreopoulos W."/>
            <person name="He G."/>
            <person name="Johnson J."/>
            <person name="Nolan M."/>
            <person name="Tritt A."/>
            <person name="Barry K.W."/>
            <person name="Grigoriev I.V."/>
            <person name="Nagy L.G."/>
            <person name="Hibbett D."/>
            <person name="Henrissat B."/>
            <person name="Matheny P.B."/>
            <person name="Labbe J."/>
            <person name="Martin F.M."/>
        </authorList>
    </citation>
    <scope>NUCLEOTIDE SEQUENCE</scope>
    <source>
        <strain evidence="1">FP105234-sp</strain>
    </source>
</reference>
<comment type="caution">
    <text evidence="1">The sequence shown here is derived from an EMBL/GenBank/DDBJ whole genome shotgun (WGS) entry which is preliminary data.</text>
</comment>